<evidence type="ECO:0000256" key="1">
    <source>
        <dbReference type="SAM" id="MobiDB-lite"/>
    </source>
</evidence>
<name>A0AAD6SY61_9AGAR</name>
<protein>
    <submittedName>
        <fullName evidence="2">Uncharacterized protein</fullName>
    </submittedName>
</protein>
<evidence type="ECO:0000313" key="2">
    <source>
        <dbReference type="EMBL" id="KAJ7036000.1"/>
    </source>
</evidence>
<dbReference type="Proteomes" id="UP001218188">
    <property type="component" value="Unassembled WGS sequence"/>
</dbReference>
<gene>
    <name evidence="2" type="ORF">C8F04DRAFT_1181776</name>
</gene>
<accession>A0AAD6SY61</accession>
<organism evidence="2 3">
    <name type="scientific">Mycena alexandri</name>
    <dbReference type="NCBI Taxonomy" id="1745969"/>
    <lineage>
        <taxon>Eukaryota</taxon>
        <taxon>Fungi</taxon>
        <taxon>Dikarya</taxon>
        <taxon>Basidiomycota</taxon>
        <taxon>Agaricomycotina</taxon>
        <taxon>Agaricomycetes</taxon>
        <taxon>Agaricomycetidae</taxon>
        <taxon>Agaricales</taxon>
        <taxon>Marasmiineae</taxon>
        <taxon>Mycenaceae</taxon>
        <taxon>Mycena</taxon>
    </lineage>
</organism>
<evidence type="ECO:0000313" key="3">
    <source>
        <dbReference type="Proteomes" id="UP001218188"/>
    </source>
</evidence>
<feature type="region of interest" description="Disordered" evidence="1">
    <location>
        <begin position="40"/>
        <end position="61"/>
    </location>
</feature>
<comment type="caution">
    <text evidence="2">The sequence shown here is derived from an EMBL/GenBank/DDBJ whole genome shotgun (WGS) entry which is preliminary data.</text>
</comment>
<keyword evidence="3" id="KW-1185">Reference proteome</keyword>
<sequence length="127" mass="13581">MHTLGKSSTNADLDVASGVSKRLVRVGKFLNDKSKARRTVSWGIRPGTPRSREGGGDALGEGVRGERCHAVEAVGANVGASDYRAVFAHIVRVERGGAQGKGRVWARIKRQVEDGLEDAVTRRSSSL</sequence>
<dbReference type="EMBL" id="JARJCM010000046">
    <property type="protein sequence ID" value="KAJ7036000.1"/>
    <property type="molecule type" value="Genomic_DNA"/>
</dbReference>
<reference evidence="2" key="1">
    <citation type="submission" date="2023-03" db="EMBL/GenBank/DDBJ databases">
        <title>Massive genome expansion in bonnet fungi (Mycena s.s.) driven by repeated elements and novel gene families across ecological guilds.</title>
        <authorList>
            <consortium name="Lawrence Berkeley National Laboratory"/>
            <person name="Harder C.B."/>
            <person name="Miyauchi S."/>
            <person name="Viragh M."/>
            <person name="Kuo A."/>
            <person name="Thoen E."/>
            <person name="Andreopoulos B."/>
            <person name="Lu D."/>
            <person name="Skrede I."/>
            <person name="Drula E."/>
            <person name="Henrissat B."/>
            <person name="Morin E."/>
            <person name="Kohler A."/>
            <person name="Barry K."/>
            <person name="LaButti K."/>
            <person name="Morin E."/>
            <person name="Salamov A."/>
            <person name="Lipzen A."/>
            <person name="Mereny Z."/>
            <person name="Hegedus B."/>
            <person name="Baldrian P."/>
            <person name="Stursova M."/>
            <person name="Weitz H."/>
            <person name="Taylor A."/>
            <person name="Grigoriev I.V."/>
            <person name="Nagy L.G."/>
            <person name="Martin F."/>
            <person name="Kauserud H."/>
        </authorList>
    </citation>
    <scope>NUCLEOTIDE SEQUENCE</scope>
    <source>
        <strain evidence="2">CBHHK200</strain>
    </source>
</reference>
<proteinExistence type="predicted"/>
<dbReference type="AlphaFoldDB" id="A0AAD6SY61"/>